<organism evidence="4 5">
    <name type="scientific">Pyronema omphalodes (strain CBS 100304)</name>
    <name type="common">Pyronema confluens</name>
    <dbReference type="NCBI Taxonomy" id="1076935"/>
    <lineage>
        <taxon>Eukaryota</taxon>
        <taxon>Fungi</taxon>
        <taxon>Dikarya</taxon>
        <taxon>Ascomycota</taxon>
        <taxon>Pezizomycotina</taxon>
        <taxon>Pezizomycetes</taxon>
        <taxon>Pezizales</taxon>
        <taxon>Pyronemataceae</taxon>
        <taxon>Pyronema</taxon>
    </lineage>
</organism>
<keyword evidence="3" id="KW-0732">Signal</keyword>
<dbReference type="EMBL" id="HF935497">
    <property type="protein sequence ID" value="CCX30946.1"/>
    <property type="molecule type" value="Genomic_DNA"/>
</dbReference>
<dbReference type="Proteomes" id="UP000018144">
    <property type="component" value="Unassembled WGS sequence"/>
</dbReference>
<keyword evidence="2" id="KW-1133">Transmembrane helix</keyword>
<feature type="region of interest" description="Disordered" evidence="1">
    <location>
        <begin position="229"/>
        <end position="268"/>
    </location>
</feature>
<keyword evidence="2" id="KW-0812">Transmembrane</keyword>
<evidence type="ECO:0000313" key="5">
    <source>
        <dbReference type="Proteomes" id="UP000018144"/>
    </source>
</evidence>
<evidence type="ECO:0000313" key="4">
    <source>
        <dbReference type="EMBL" id="CCX30946.1"/>
    </source>
</evidence>
<evidence type="ECO:0000256" key="1">
    <source>
        <dbReference type="SAM" id="MobiDB-lite"/>
    </source>
</evidence>
<name>U4LTN7_PYROM</name>
<gene>
    <name evidence="4" type="ORF">PCON_09547</name>
</gene>
<reference evidence="4 5" key="1">
    <citation type="journal article" date="2013" name="PLoS Genet.">
        <title>The genome and development-dependent transcriptomes of Pyronema confluens: a window into fungal evolution.</title>
        <authorList>
            <person name="Traeger S."/>
            <person name="Altegoer F."/>
            <person name="Freitag M."/>
            <person name="Gabaldon T."/>
            <person name="Kempken F."/>
            <person name="Kumar A."/>
            <person name="Marcet-Houben M."/>
            <person name="Poggeler S."/>
            <person name="Stajich J.E."/>
            <person name="Nowrousian M."/>
        </authorList>
    </citation>
    <scope>NUCLEOTIDE SEQUENCE [LARGE SCALE GENOMIC DNA]</scope>
    <source>
        <strain evidence="5">CBS 100304</strain>
        <tissue evidence="4">Vegetative mycelium</tissue>
    </source>
</reference>
<dbReference type="InterPro" id="IPR028000">
    <property type="entry name" value="Pma1"/>
</dbReference>
<accession>U4LTN7</accession>
<dbReference type="AlphaFoldDB" id="U4LTN7"/>
<feature type="chain" id="PRO_5004651897" evidence="3">
    <location>
        <begin position="37"/>
        <end position="288"/>
    </location>
</feature>
<feature type="signal peptide" evidence="3">
    <location>
        <begin position="1"/>
        <end position="36"/>
    </location>
</feature>
<evidence type="ECO:0000256" key="2">
    <source>
        <dbReference type="SAM" id="Phobius"/>
    </source>
</evidence>
<proteinExistence type="predicted"/>
<evidence type="ECO:0000256" key="3">
    <source>
        <dbReference type="SAM" id="SignalP"/>
    </source>
</evidence>
<sequence>MRTVSPGARKASWSNKMKALPFIGSILILLAHSIAANRGEPPKVNLHEIVTDYTCNPKQIQIKDTCHKNKSDNNPFCFPSSNDLWYADGSYYVTWDAEFCDDDCTLALQYGHPDVLDDKVYNEVVDRWDMEKGKRAQIVTVKEHYLFDPVLLKATNKTEKLPRNSLFFVLLSKGLQYASPGPMFQITDLLLSSQPYCINERTIVIGIGCFIGLIIVMIGIACAIPSMKSSKNDKDMNKAADSSESESDTHVTTVQATKAKEKGPGRDWRFWRRWGKGYSGRKVRGQRT</sequence>
<dbReference type="Pfam" id="PF14610">
    <property type="entry name" value="Psg1"/>
    <property type="match status" value="1"/>
</dbReference>
<feature type="compositionally biased region" description="Basic and acidic residues" evidence="1">
    <location>
        <begin position="258"/>
        <end position="268"/>
    </location>
</feature>
<keyword evidence="5" id="KW-1185">Reference proteome</keyword>
<feature type="transmembrane region" description="Helical" evidence="2">
    <location>
        <begin position="203"/>
        <end position="224"/>
    </location>
</feature>
<keyword evidence="2" id="KW-0472">Membrane</keyword>
<protein>
    <submittedName>
        <fullName evidence="4">Uncharacterized protein</fullName>
    </submittedName>
</protein>